<dbReference type="InterPro" id="IPR027417">
    <property type="entry name" value="P-loop_NTPase"/>
</dbReference>
<feature type="site" description="Increases nucleophilicity of active site Cys" evidence="9">
    <location>
        <position position="435"/>
    </location>
</feature>
<evidence type="ECO:0000256" key="5">
    <source>
        <dbReference type="ARBA" id="ARBA00022741"/>
    </source>
</evidence>
<evidence type="ECO:0000259" key="10">
    <source>
        <dbReference type="Pfam" id="PF01656"/>
    </source>
</evidence>
<name>A0ABT1LFU8_9HYPH</name>
<feature type="domain" description="CobB/CobQ-like glutamine amidotransferase" evidence="11">
    <location>
        <begin position="250"/>
        <end position="438"/>
    </location>
</feature>
<dbReference type="Gene3D" id="3.40.50.880">
    <property type="match status" value="1"/>
</dbReference>
<feature type="active site" description="Nucleophile" evidence="9">
    <location>
        <position position="332"/>
    </location>
</feature>
<protein>
    <recommendedName>
        <fullName evidence="9">Hydrogenobyrinate a,c-diamide synthase</fullName>
        <ecNumber evidence="9">6.3.5.9</ecNumber>
    </recommendedName>
    <alternativeName>
        <fullName evidence="9">Hydrogenobyrinic acid a,c-diamide synthase</fullName>
    </alternativeName>
</protein>
<evidence type="ECO:0000259" key="11">
    <source>
        <dbReference type="Pfam" id="PF07685"/>
    </source>
</evidence>
<dbReference type="InterPro" id="IPR002586">
    <property type="entry name" value="CobQ/CobB/MinD/ParA_Nub-bd_dom"/>
</dbReference>
<evidence type="ECO:0000256" key="3">
    <source>
        <dbReference type="ARBA" id="ARBA00022573"/>
    </source>
</evidence>
<dbReference type="RefSeq" id="WP_254743843.1">
    <property type="nucleotide sequence ID" value="NZ_JANCLU010000015.1"/>
</dbReference>
<dbReference type="EC" id="6.3.5.9" evidence="9"/>
<reference evidence="12 13" key="1">
    <citation type="submission" date="2022-07" db="EMBL/GenBank/DDBJ databases">
        <authorList>
            <person name="Li W.-J."/>
            <person name="Deng Q.-Q."/>
        </authorList>
    </citation>
    <scope>NUCLEOTIDE SEQUENCE [LARGE SCALE GENOMIC DNA]</scope>
    <source>
        <strain evidence="12 13">SYSU M60028</strain>
    </source>
</reference>
<dbReference type="InterPro" id="IPR029062">
    <property type="entry name" value="Class_I_gatase-like"/>
</dbReference>
<evidence type="ECO:0000256" key="2">
    <source>
        <dbReference type="ARBA" id="ARBA00006205"/>
    </source>
</evidence>
<evidence type="ECO:0000256" key="9">
    <source>
        <dbReference type="HAMAP-Rule" id="MF_00027"/>
    </source>
</evidence>
<dbReference type="Gene3D" id="3.40.50.300">
    <property type="entry name" value="P-loop containing nucleotide triphosphate hydrolases"/>
    <property type="match status" value="1"/>
</dbReference>
<dbReference type="EMBL" id="JANCLU010000015">
    <property type="protein sequence ID" value="MCP8939831.1"/>
    <property type="molecule type" value="Genomic_DNA"/>
</dbReference>
<evidence type="ECO:0000256" key="6">
    <source>
        <dbReference type="ARBA" id="ARBA00022840"/>
    </source>
</evidence>
<comment type="cofactor">
    <cofactor evidence="1 9">
        <name>Mg(2+)</name>
        <dbReference type="ChEBI" id="CHEBI:18420"/>
    </cofactor>
</comment>
<keyword evidence="3 9" id="KW-0169">Cobalamin biosynthesis</keyword>
<evidence type="ECO:0000313" key="13">
    <source>
        <dbReference type="Proteomes" id="UP001205890"/>
    </source>
</evidence>
<keyword evidence="6 9" id="KW-0067">ATP-binding</keyword>
<keyword evidence="5 9" id="KW-0547">Nucleotide-binding</keyword>
<feature type="domain" description="CobQ/CobB/MinD/ParA nucleotide binding" evidence="10">
    <location>
        <begin position="9"/>
        <end position="194"/>
    </location>
</feature>
<dbReference type="PANTHER" id="PTHR43873">
    <property type="entry name" value="COBYRINATE A,C-DIAMIDE SYNTHASE"/>
    <property type="match status" value="1"/>
</dbReference>
<sequence length="456" mass="47020">MIPSTHGLVISAPRSSSGKTTVMLGLLRALSRRGVSVAGAKNGPDYIDPAFHAVACGRESLNLDSWAMPPDFLAGLAAQAASSADLVLCEGSMGLFDGVPAPAGRSGSTADVAAATGWPVVLVVDVAGQSQSAAAVVHGCATYDPRIRLAGVVVNRSGSERHTRLVTGAIEALGHRIFGAIPRSDAVRLPERHLGLVQASETSGLDALLDAMADLVEAHLDLDAIMAAAAPFTPHALPSTESAPPPPGQRIALARDEAFSFVYPHIVAGWRARGAEIVPFSPLADEAPDPSCDICWLPGGYPELHAGRIASARRFLEGLREFAGTRPVHGECGGYMTLGRTLTDANGAAHEMAGLLGLSTSFAKRRMNLGYRDVELIEASCLGPAGARLRGHEFHYSSIVDAGGDAPFAMARDAYGSAPAPSGSRRGLVSGSFFHLIACVTDDAAGGASGDGPARA</sequence>
<evidence type="ECO:0000256" key="1">
    <source>
        <dbReference type="ARBA" id="ARBA00001946"/>
    </source>
</evidence>
<keyword evidence="4 9" id="KW-0436">Ligase</keyword>
<evidence type="ECO:0000256" key="7">
    <source>
        <dbReference type="ARBA" id="ARBA00022842"/>
    </source>
</evidence>
<evidence type="ECO:0000256" key="8">
    <source>
        <dbReference type="ARBA" id="ARBA00022962"/>
    </source>
</evidence>
<comment type="similarity">
    <text evidence="9">Belongs to the CobB/CbiA family.</text>
</comment>
<dbReference type="PROSITE" id="PS51274">
    <property type="entry name" value="GATASE_COBBQ"/>
    <property type="match status" value="1"/>
</dbReference>
<comment type="pathway">
    <text evidence="9">Cofactor biosynthesis; adenosylcobalamin biosynthesis; cob(II)yrinate a,c-diamide from precorrin-2 (aerobic route): step 9/10.</text>
</comment>
<keyword evidence="7 9" id="KW-0460">Magnesium</keyword>
<dbReference type="HAMAP" id="MF_00027">
    <property type="entry name" value="CobB_CbiA"/>
    <property type="match status" value="1"/>
</dbReference>
<comment type="function">
    <text evidence="9">Catalyzes the ATP-dependent amidation of the two carboxylate groups at positions a and c of hydrogenobyrinate, using either L-glutamine or ammonia as the nitrogen source.</text>
</comment>
<dbReference type="NCBIfam" id="TIGR00379">
    <property type="entry name" value="cobB"/>
    <property type="match status" value="1"/>
</dbReference>
<dbReference type="InterPro" id="IPR011698">
    <property type="entry name" value="GATase_3"/>
</dbReference>
<dbReference type="InterPro" id="IPR004484">
    <property type="entry name" value="CbiA/CobB_synth"/>
</dbReference>
<accession>A0ABT1LFU8</accession>
<dbReference type="PANTHER" id="PTHR43873:SF1">
    <property type="entry name" value="COBYRINATE A,C-DIAMIDE SYNTHASE"/>
    <property type="match status" value="1"/>
</dbReference>
<dbReference type="SUPFAM" id="SSF52317">
    <property type="entry name" value="Class I glutamine amidotransferase-like"/>
    <property type="match status" value="1"/>
</dbReference>
<gene>
    <name evidence="9" type="primary">cobB</name>
    <name evidence="12" type="ORF">NK718_14980</name>
</gene>
<comment type="miscellaneous">
    <text evidence="9">The a and c carboxylates of hydrogenobyrinate are activated for nucleophilic attack via formation of a phosphorylated intermediate by ATP. CobB catalyzes first the amidation of the c-carboxylate, and then that of the a-carboxylate.</text>
</comment>
<keyword evidence="8 9" id="KW-0315">Glutamine amidotransferase</keyword>
<comment type="similarity">
    <text evidence="2">Belongs to the CobB/CobQ family. CobQ subfamily.</text>
</comment>
<proteinExistence type="inferred from homology"/>
<comment type="caution">
    <text evidence="12">The sequence shown here is derived from an EMBL/GenBank/DDBJ whole genome shotgun (WGS) entry which is preliminary data.</text>
</comment>
<organism evidence="12 13">
    <name type="scientific">Alsobacter ponti</name>
    <dbReference type="NCBI Taxonomy" id="2962936"/>
    <lineage>
        <taxon>Bacteria</taxon>
        <taxon>Pseudomonadati</taxon>
        <taxon>Pseudomonadota</taxon>
        <taxon>Alphaproteobacteria</taxon>
        <taxon>Hyphomicrobiales</taxon>
        <taxon>Alsobacteraceae</taxon>
        <taxon>Alsobacter</taxon>
    </lineage>
</organism>
<evidence type="ECO:0000256" key="4">
    <source>
        <dbReference type="ARBA" id="ARBA00022598"/>
    </source>
</evidence>
<comment type="domain">
    <text evidence="9">Comprises of two domains. The C-terminal domain contains the binding site for glutamine and catalyzes the hydrolysis of this substrate to glutamate and ammonia. The N-terminal domain is anticipated to bind ATP and hydrogenobyrinate and catalyzes the ultimate synthesis of the diamide product. The ammonia produced via the glutaminase domain is probably translocated to the adjacent domain via a molecular tunnel, where it reacts with an activated intermediate.</text>
</comment>
<dbReference type="Pfam" id="PF01656">
    <property type="entry name" value="CbiA"/>
    <property type="match status" value="1"/>
</dbReference>
<evidence type="ECO:0000313" key="12">
    <source>
        <dbReference type="EMBL" id="MCP8939831.1"/>
    </source>
</evidence>
<dbReference type="SUPFAM" id="SSF52540">
    <property type="entry name" value="P-loop containing nucleoside triphosphate hydrolases"/>
    <property type="match status" value="1"/>
</dbReference>
<keyword evidence="13" id="KW-1185">Reference proteome</keyword>
<dbReference type="Proteomes" id="UP001205890">
    <property type="component" value="Unassembled WGS sequence"/>
</dbReference>
<dbReference type="CDD" id="cd05388">
    <property type="entry name" value="CobB_N"/>
    <property type="match status" value="1"/>
</dbReference>
<dbReference type="NCBIfam" id="NF002204">
    <property type="entry name" value="PRK01077.1"/>
    <property type="match status" value="1"/>
</dbReference>
<comment type="catalytic activity">
    <reaction evidence="9">
        <text>hydrogenobyrinate + 2 L-glutamine + 2 ATP + 2 H2O = hydrogenobyrinate a,c-diamide + 2 L-glutamate + 2 ADP + 2 phosphate + 2 H(+)</text>
        <dbReference type="Rhea" id="RHEA:12544"/>
        <dbReference type="ChEBI" id="CHEBI:15377"/>
        <dbReference type="ChEBI" id="CHEBI:15378"/>
        <dbReference type="ChEBI" id="CHEBI:29985"/>
        <dbReference type="ChEBI" id="CHEBI:30616"/>
        <dbReference type="ChEBI" id="CHEBI:43474"/>
        <dbReference type="ChEBI" id="CHEBI:58359"/>
        <dbReference type="ChEBI" id="CHEBI:77873"/>
        <dbReference type="ChEBI" id="CHEBI:77874"/>
        <dbReference type="ChEBI" id="CHEBI:456216"/>
        <dbReference type="EC" id="6.3.5.9"/>
    </reaction>
</comment>
<dbReference type="Pfam" id="PF07685">
    <property type="entry name" value="GATase_3"/>
    <property type="match status" value="1"/>
</dbReference>